<accession>A0A7C0Y901</accession>
<comment type="catalytic activity">
    <reaction evidence="6">
        <text>a thymidine in DNA + NAD(+) = an N-(ADP-alpha-D-ribosyl)-thymidine in DNA + nicotinamide + H(+)</text>
        <dbReference type="Rhea" id="RHEA:71651"/>
        <dbReference type="Rhea" id="RHEA-COMP:13556"/>
        <dbReference type="Rhea" id="RHEA-COMP:18051"/>
        <dbReference type="ChEBI" id="CHEBI:15378"/>
        <dbReference type="ChEBI" id="CHEBI:17154"/>
        <dbReference type="ChEBI" id="CHEBI:57540"/>
        <dbReference type="ChEBI" id="CHEBI:137386"/>
        <dbReference type="ChEBI" id="CHEBI:191199"/>
    </reaction>
</comment>
<comment type="caution">
    <text evidence="8">The sequence shown here is derived from an EMBL/GenBank/DDBJ whole genome shotgun (WGS) entry which is preliminary data.</text>
</comment>
<evidence type="ECO:0000256" key="1">
    <source>
        <dbReference type="ARBA" id="ARBA00022649"/>
    </source>
</evidence>
<dbReference type="EMBL" id="DQWS01000103">
    <property type="protein sequence ID" value="HDD52957.1"/>
    <property type="molecule type" value="Genomic_DNA"/>
</dbReference>
<evidence type="ECO:0000256" key="4">
    <source>
        <dbReference type="ARBA" id="ARBA00022695"/>
    </source>
</evidence>
<evidence type="ECO:0000256" key="5">
    <source>
        <dbReference type="ARBA" id="ARBA00023125"/>
    </source>
</evidence>
<evidence type="ECO:0000259" key="7">
    <source>
        <dbReference type="PROSITE" id="PS52018"/>
    </source>
</evidence>
<organism evidence="8">
    <name type="scientific">Thermosulfidibacter takaii</name>
    <dbReference type="NCBI Taxonomy" id="412593"/>
    <lineage>
        <taxon>Bacteria</taxon>
        <taxon>Pseudomonadati</taxon>
        <taxon>Thermosulfidibacterota</taxon>
        <taxon>Thermosulfidibacteria</taxon>
        <taxon>Thermosulfidibacterales</taxon>
        <taxon>Thermosulfidibacteraceae</taxon>
    </lineage>
</organism>
<keyword evidence="4 6" id="KW-0548">Nucleotidyltransferase</keyword>
<keyword evidence="5 6" id="KW-0238">DNA-binding</keyword>
<reference evidence="8" key="1">
    <citation type="journal article" date="2020" name="mSystems">
        <title>Genome- and Community-Level Interaction Insights into Carbon Utilization and Element Cycling Functions of Hydrothermarchaeota in Hydrothermal Sediment.</title>
        <authorList>
            <person name="Zhou Z."/>
            <person name="Liu Y."/>
            <person name="Xu W."/>
            <person name="Pan J."/>
            <person name="Luo Z.H."/>
            <person name="Li M."/>
        </authorList>
    </citation>
    <scope>NUCLEOTIDE SEQUENCE [LARGE SCALE GENOMIC DNA]</scope>
    <source>
        <strain evidence="8">HyVt-115</strain>
    </source>
</reference>
<feature type="active site" evidence="6">
    <location>
        <position position="169"/>
    </location>
</feature>
<dbReference type="GO" id="GO:0016779">
    <property type="term" value="F:nucleotidyltransferase activity"/>
    <property type="evidence" value="ECO:0007669"/>
    <property type="project" value="UniProtKB-UniRule"/>
</dbReference>
<keyword evidence="2 6" id="KW-0328">Glycosyltransferase</keyword>
<feature type="binding site" evidence="6">
    <location>
        <position position="29"/>
    </location>
    <ligand>
        <name>NAD(+)</name>
        <dbReference type="ChEBI" id="CHEBI:57540"/>
    </ligand>
</feature>
<comment type="similarity">
    <text evidence="6">Belongs to the DarT ADP-ribosyltransferase family.</text>
</comment>
<proteinExistence type="inferred from homology"/>
<protein>
    <submittedName>
        <fullName evidence="8">DUF4433 domain-containing protein</fullName>
    </submittedName>
</protein>
<dbReference type="InterPro" id="IPR029494">
    <property type="entry name" value="DarT"/>
</dbReference>
<name>A0A7C0Y901_9BACT</name>
<feature type="domain" description="DarT" evidence="7">
    <location>
        <begin position="8"/>
        <end position="216"/>
    </location>
</feature>
<dbReference type="GO" id="GO:0016757">
    <property type="term" value="F:glycosyltransferase activity"/>
    <property type="evidence" value="ECO:0007669"/>
    <property type="project" value="UniProtKB-UniRule"/>
</dbReference>
<keyword evidence="3 6" id="KW-0808">Transferase</keyword>
<feature type="binding site" evidence="6">
    <location>
        <begin position="12"/>
        <end position="14"/>
    </location>
    <ligand>
        <name>NAD(+)</name>
        <dbReference type="ChEBI" id="CHEBI:57540"/>
    </ligand>
</feature>
<gene>
    <name evidence="8" type="ORF">ENF32_02665</name>
</gene>
<evidence type="ECO:0000313" key="8">
    <source>
        <dbReference type="EMBL" id="HDD52957.1"/>
    </source>
</evidence>
<evidence type="ECO:0000256" key="3">
    <source>
        <dbReference type="ARBA" id="ARBA00022679"/>
    </source>
</evidence>
<evidence type="ECO:0000256" key="6">
    <source>
        <dbReference type="PROSITE-ProRule" id="PRU01362"/>
    </source>
</evidence>
<dbReference type="Pfam" id="PF14487">
    <property type="entry name" value="DarT"/>
    <property type="match status" value="1"/>
</dbReference>
<feature type="binding site" evidence="6">
    <location>
        <position position="53"/>
    </location>
    <ligand>
        <name>NAD(+)</name>
        <dbReference type="ChEBI" id="CHEBI:57540"/>
    </ligand>
</feature>
<comment type="caution">
    <text evidence="6">Lacks conserved residue(s) required for the propagation of feature annotation.</text>
</comment>
<dbReference type="PROSITE" id="PS52018">
    <property type="entry name" value="DART"/>
    <property type="match status" value="1"/>
</dbReference>
<dbReference type="GO" id="GO:0003677">
    <property type="term" value="F:DNA binding"/>
    <property type="evidence" value="ECO:0007669"/>
    <property type="project" value="UniProtKB-UniRule"/>
</dbReference>
<keyword evidence="1 6" id="KW-1277">Toxin-antitoxin system</keyword>
<feature type="active site" description="Proton acceptor" evidence="6">
    <location>
        <position position="53"/>
    </location>
</feature>
<dbReference type="Proteomes" id="UP000885690">
    <property type="component" value="Unassembled WGS sequence"/>
</dbReference>
<sequence length="216" mass="25258">MNRPPSKPKVYHITHVNNLSRIIERGALLSDARILKEGGPDQTIGMSKIKRRRLEKIEVTCHPGTKVGQYVPFYFCPRSVMLYLIYRGNHPELGYRGGQNPIIHLEADLYRVVEWADKNGVLWAFSLSNAGSFYVEFRAKLLYLQELDWLAIAARDFRDPDIKERKQAEFLVYDFFPFDLVERIGVRTKEIQAKVLRVLTNSRHKPLVEVCLDWYY</sequence>
<dbReference type="AlphaFoldDB" id="A0A7C0Y901"/>
<evidence type="ECO:0000256" key="2">
    <source>
        <dbReference type="ARBA" id="ARBA00022676"/>
    </source>
</evidence>